<feature type="domain" description="GATA-type" evidence="6">
    <location>
        <begin position="168"/>
        <end position="195"/>
    </location>
</feature>
<dbReference type="InterPro" id="IPR000679">
    <property type="entry name" value="Znf_GATA"/>
</dbReference>
<evidence type="ECO:0000256" key="1">
    <source>
        <dbReference type="ARBA" id="ARBA00022723"/>
    </source>
</evidence>
<feature type="compositionally biased region" description="Polar residues" evidence="5">
    <location>
        <begin position="150"/>
        <end position="159"/>
    </location>
</feature>
<reference evidence="7" key="1">
    <citation type="submission" date="2020-04" db="EMBL/GenBank/DDBJ databases">
        <title>Analysis of mating type loci in Filobasidium floriforme.</title>
        <authorList>
            <person name="Nowrousian M."/>
        </authorList>
    </citation>
    <scope>NUCLEOTIDE SEQUENCE</scope>
    <source>
        <strain evidence="7">CBS 6242</strain>
    </source>
</reference>
<dbReference type="Pfam" id="PF00320">
    <property type="entry name" value="GATA"/>
    <property type="match status" value="1"/>
</dbReference>
<dbReference type="InterPro" id="IPR051140">
    <property type="entry name" value="GATA_TF"/>
</dbReference>
<keyword evidence="1" id="KW-0479">Metal-binding</keyword>
<keyword evidence="3" id="KW-0862">Zinc</keyword>
<gene>
    <name evidence="7" type="ORF">FFLO_01473</name>
</gene>
<sequence length="246" mass="25256">MDGFKLVGSVFANQTAKHAREGKRPATEPSGRRHGSGMDPYSQKREQEVGYGVESDGRTYVWEGQTAASSPDLSSARETSAGNGLFPPPAPSMGIPSSSASSTPVAHVDLTPKLGSTDPPNRVPSGSSSIATRMDSDIPPSSPLPDGTGDRSNSVGNNNGQAVANPVCLGCGATETPEWRRGPMGPRTLCNACGLVFAKLVSIGSVSNFSGRAGSQCVSLSIDHTGSKTSEGSCKGSSDCQRLVTA</sequence>
<feature type="compositionally biased region" description="Polar residues" evidence="5">
    <location>
        <begin position="66"/>
        <end position="82"/>
    </location>
</feature>
<dbReference type="PANTHER" id="PTHR45658:SF18">
    <property type="entry name" value="PROTEIN GAT2"/>
    <property type="match status" value="1"/>
</dbReference>
<evidence type="ECO:0000256" key="2">
    <source>
        <dbReference type="ARBA" id="ARBA00022771"/>
    </source>
</evidence>
<dbReference type="InterPro" id="IPR013088">
    <property type="entry name" value="Znf_NHR/GATA"/>
</dbReference>
<dbReference type="GO" id="GO:0008270">
    <property type="term" value="F:zinc ion binding"/>
    <property type="evidence" value="ECO:0007669"/>
    <property type="project" value="UniProtKB-KW"/>
</dbReference>
<name>A0A8K0NS99_9TREE</name>
<keyword evidence="8" id="KW-1185">Reference proteome</keyword>
<evidence type="ECO:0000256" key="4">
    <source>
        <dbReference type="PROSITE-ProRule" id="PRU00094"/>
    </source>
</evidence>
<evidence type="ECO:0000313" key="7">
    <source>
        <dbReference type="EMBL" id="KAG7563041.1"/>
    </source>
</evidence>
<comment type="caution">
    <text evidence="7">The sequence shown here is derived from an EMBL/GenBank/DDBJ whole genome shotgun (WGS) entry which is preliminary data.</text>
</comment>
<protein>
    <recommendedName>
        <fullName evidence="6">GATA-type domain-containing protein</fullName>
    </recommendedName>
</protein>
<proteinExistence type="predicted"/>
<dbReference type="Proteomes" id="UP000812966">
    <property type="component" value="Unassembled WGS sequence"/>
</dbReference>
<accession>A0A8K0NS99</accession>
<dbReference type="EMBL" id="JABELV010000021">
    <property type="protein sequence ID" value="KAG7563041.1"/>
    <property type="molecule type" value="Genomic_DNA"/>
</dbReference>
<dbReference type="PANTHER" id="PTHR45658">
    <property type="entry name" value="GATA TRANSCRIPTION FACTOR"/>
    <property type="match status" value="1"/>
</dbReference>
<dbReference type="GO" id="GO:0043565">
    <property type="term" value="F:sequence-specific DNA binding"/>
    <property type="evidence" value="ECO:0007669"/>
    <property type="project" value="InterPro"/>
</dbReference>
<evidence type="ECO:0000256" key="5">
    <source>
        <dbReference type="SAM" id="MobiDB-lite"/>
    </source>
</evidence>
<dbReference type="OrthoDB" id="2162994at2759"/>
<dbReference type="CDD" id="cd00202">
    <property type="entry name" value="ZnF_GATA"/>
    <property type="match status" value="1"/>
</dbReference>
<feature type="region of interest" description="Disordered" evidence="5">
    <location>
        <begin position="1"/>
        <end position="159"/>
    </location>
</feature>
<evidence type="ECO:0000259" key="6">
    <source>
        <dbReference type="PROSITE" id="PS50114"/>
    </source>
</evidence>
<keyword evidence="2 4" id="KW-0863">Zinc-finger</keyword>
<evidence type="ECO:0000256" key="3">
    <source>
        <dbReference type="ARBA" id="ARBA00022833"/>
    </source>
</evidence>
<feature type="compositionally biased region" description="Low complexity" evidence="5">
    <location>
        <begin position="92"/>
        <end position="106"/>
    </location>
</feature>
<dbReference type="Gene3D" id="3.30.50.10">
    <property type="entry name" value="Erythroid Transcription Factor GATA-1, subunit A"/>
    <property type="match status" value="1"/>
</dbReference>
<organism evidence="7 8">
    <name type="scientific">Filobasidium floriforme</name>
    <dbReference type="NCBI Taxonomy" id="5210"/>
    <lineage>
        <taxon>Eukaryota</taxon>
        <taxon>Fungi</taxon>
        <taxon>Dikarya</taxon>
        <taxon>Basidiomycota</taxon>
        <taxon>Agaricomycotina</taxon>
        <taxon>Tremellomycetes</taxon>
        <taxon>Filobasidiales</taxon>
        <taxon>Filobasidiaceae</taxon>
        <taxon>Filobasidium</taxon>
    </lineage>
</organism>
<dbReference type="AlphaFoldDB" id="A0A8K0NS99"/>
<dbReference type="SUPFAM" id="SSF57716">
    <property type="entry name" value="Glucocorticoid receptor-like (DNA-binding domain)"/>
    <property type="match status" value="1"/>
</dbReference>
<evidence type="ECO:0000313" key="8">
    <source>
        <dbReference type="Proteomes" id="UP000812966"/>
    </source>
</evidence>
<dbReference type="SMART" id="SM00401">
    <property type="entry name" value="ZnF_GATA"/>
    <property type="match status" value="1"/>
</dbReference>
<dbReference type="PROSITE" id="PS50114">
    <property type="entry name" value="GATA_ZN_FINGER_2"/>
    <property type="match status" value="1"/>
</dbReference>
<dbReference type="GO" id="GO:0006355">
    <property type="term" value="P:regulation of DNA-templated transcription"/>
    <property type="evidence" value="ECO:0007669"/>
    <property type="project" value="InterPro"/>
</dbReference>